<dbReference type="AlphaFoldDB" id="F5L793"/>
<dbReference type="Proteomes" id="UP000010716">
    <property type="component" value="Unassembled WGS sequence"/>
</dbReference>
<dbReference type="Proteomes" id="UP000825179">
    <property type="component" value="Chromosome"/>
</dbReference>
<keyword evidence="4" id="KW-1185">Reference proteome</keyword>
<dbReference type="OrthoDB" id="2691694at2"/>
<dbReference type="InterPro" id="IPR047764">
    <property type="entry name" value="CmpA"/>
</dbReference>
<reference evidence="2 4" key="2">
    <citation type="journal article" date="2020" name="Extremophiles">
        <title>Genomic analysis of Caldalkalibacillus thermarum TA2.A1 reveals aerobic alkaliphilic metabolism and evolutionary hallmarks linking alkaliphilic bacteria and plant life.</title>
        <authorList>
            <person name="de Jong S.I."/>
            <person name="van den Broek M.A."/>
            <person name="Merkel A.Y."/>
            <person name="de la Torre Cortes P."/>
            <person name="Kalamorz F."/>
            <person name="Cook G.M."/>
            <person name="van Loosdrecht M.C.M."/>
            <person name="McMillan D.G.G."/>
        </authorList>
    </citation>
    <scope>NUCLEOTIDE SEQUENCE [LARGE SCALE GENOMIC DNA]</scope>
    <source>
        <strain evidence="2 4">TA2.A1</strain>
    </source>
</reference>
<evidence type="ECO:0000313" key="1">
    <source>
        <dbReference type="EMBL" id="EGL82814.1"/>
    </source>
</evidence>
<accession>F5L793</accession>
<evidence type="ECO:0000313" key="3">
    <source>
        <dbReference type="Proteomes" id="UP000010716"/>
    </source>
</evidence>
<organism evidence="1 3">
    <name type="scientific">Caldalkalibacillus thermarum (strain TA2.A1)</name>
    <dbReference type="NCBI Taxonomy" id="986075"/>
    <lineage>
        <taxon>Bacteria</taxon>
        <taxon>Bacillati</taxon>
        <taxon>Bacillota</taxon>
        <taxon>Bacilli</taxon>
        <taxon>Bacillales</taxon>
        <taxon>Bacillaceae</taxon>
        <taxon>Caldalkalibacillus</taxon>
    </lineage>
</organism>
<dbReference type="KEGG" id="cthu:HUR95_04055"/>
<name>F5L793_CALTT</name>
<dbReference type="EMBL" id="AFCE01000138">
    <property type="protein sequence ID" value="EGL82814.1"/>
    <property type="molecule type" value="Genomic_DNA"/>
</dbReference>
<evidence type="ECO:0000313" key="4">
    <source>
        <dbReference type="Proteomes" id="UP000825179"/>
    </source>
</evidence>
<dbReference type="RefSeq" id="WP_007504761.1">
    <property type="nucleotide sequence ID" value="NZ_AFCE01000138.1"/>
</dbReference>
<reference evidence="2" key="3">
    <citation type="submission" date="2021-08" db="EMBL/GenBank/DDBJ databases">
        <authorList>
            <person name="de Jong S."/>
            <person name="van den Broek M."/>
            <person name="Merkel A."/>
            <person name="de la Torre Cortes P."/>
            <person name="Kalamorz F."/>
            <person name="Cook G."/>
            <person name="van Loosdrecht M."/>
            <person name="McMillan D."/>
        </authorList>
    </citation>
    <scope>NUCLEOTIDE SEQUENCE</scope>
    <source>
        <strain evidence="2">TA2.A1</strain>
    </source>
</reference>
<sequence length="45" mass="5954">MPRWLRKQLQRAFYDKDLYQIRLLNECWYLYYTRQQSKFRRHHFG</sequence>
<evidence type="ECO:0000313" key="2">
    <source>
        <dbReference type="EMBL" id="QZT34557.1"/>
    </source>
</evidence>
<dbReference type="NCBIfam" id="NF033225">
    <property type="entry name" value="spore_CmpA"/>
    <property type="match status" value="1"/>
</dbReference>
<reference evidence="1 3" key="1">
    <citation type="journal article" date="2011" name="J. Bacteriol.">
        <title>Draft genome sequence of the thermoalkaliphilic Caldalkalibacillus thermarum strain TA2.A1.</title>
        <authorList>
            <person name="Kalamorz F."/>
            <person name="Keis S."/>
            <person name="McMillan D.G."/>
            <person name="Olsson K."/>
            <person name="Stanton J.A."/>
            <person name="Stockwell P."/>
            <person name="Black M.A."/>
            <person name="Klingeman D.M."/>
            <person name="Land M.L."/>
            <person name="Han C.S."/>
            <person name="Martin S.L."/>
            <person name="Becher S.A."/>
            <person name="Peddie C.J."/>
            <person name="Morgan H.W."/>
            <person name="Matthies D."/>
            <person name="Preiss L."/>
            <person name="Meier T."/>
            <person name="Brown S.D."/>
            <person name="Cook G.M."/>
        </authorList>
    </citation>
    <scope>NUCLEOTIDE SEQUENCE [LARGE SCALE GENOMIC DNA]</scope>
    <source>
        <strain evidence="1 3">TA2.A1</strain>
    </source>
</reference>
<gene>
    <name evidence="2" type="primary">cmpA</name>
    <name evidence="1" type="ORF">CathTA2_1698</name>
    <name evidence="2" type="ORF">HUR95_04055</name>
</gene>
<dbReference type="EMBL" id="CP082237">
    <property type="protein sequence ID" value="QZT34557.1"/>
    <property type="molecule type" value="Genomic_DNA"/>
</dbReference>
<dbReference type="Pfam" id="PF26301">
    <property type="entry name" value="spore_CmpA"/>
    <property type="match status" value="1"/>
</dbReference>
<proteinExistence type="predicted"/>
<dbReference type="eggNOG" id="ENOG5033C5E">
    <property type="taxonomic scope" value="Bacteria"/>
</dbReference>
<protein>
    <submittedName>
        <fullName evidence="2">Cortex morphogenetic protein CmpA</fullName>
    </submittedName>
</protein>